<dbReference type="GO" id="GO:0006260">
    <property type="term" value="P:DNA replication"/>
    <property type="evidence" value="ECO:0007669"/>
    <property type="project" value="UniProtKB-KW"/>
</dbReference>
<evidence type="ECO:0000256" key="11">
    <source>
        <dbReference type="ARBA" id="ARBA00023124"/>
    </source>
</evidence>
<keyword evidence="7" id="KW-0479">Metal-binding</keyword>
<keyword evidence="6" id="KW-0540">Nuclease</keyword>
<evidence type="ECO:0000313" key="16">
    <source>
        <dbReference type="EMBL" id="AUM61753.1"/>
    </source>
</evidence>
<evidence type="ECO:0000256" key="12">
    <source>
        <dbReference type="ARBA" id="ARBA00023125"/>
    </source>
</evidence>
<sequence>MQTSHWCFTSFKDNLDIRQDPRIKYYVYQRELSPTTEREHWQGYIEFTRSVKLGGVKIVLNDRAAHLEVRSGPREAARAYCMKEDSRLPGSLPIEYGKWDEHAGAGQRTDLIEARQLIGQKRKLQDCYDDPLLDPITTKYPKWVERVHANNDDGHEVNIDLKDWQREVYHLLSQAPEHRRIIWIYSDESGTGKTTFMDFVSTKRDVLPASGKLADILYAYDKNEIIWFDMARTESGDIYTILENLSNIGYKLSTKYLSVKKFVKAHIVVTSNYVPDIQRLPKRFVCFEASL</sequence>
<evidence type="ECO:0000256" key="10">
    <source>
        <dbReference type="ARBA" id="ARBA00022801"/>
    </source>
</evidence>
<comment type="catalytic activity">
    <reaction evidence="14">
        <text>ATP + H2O = ADP + phosphate + H(+)</text>
        <dbReference type="Rhea" id="RHEA:13065"/>
        <dbReference type="ChEBI" id="CHEBI:15377"/>
        <dbReference type="ChEBI" id="CHEBI:15378"/>
        <dbReference type="ChEBI" id="CHEBI:30616"/>
        <dbReference type="ChEBI" id="CHEBI:43474"/>
        <dbReference type="ChEBI" id="CHEBI:456216"/>
    </reaction>
</comment>
<evidence type="ECO:0000256" key="5">
    <source>
        <dbReference type="ARBA" id="ARBA00022705"/>
    </source>
</evidence>
<evidence type="ECO:0000256" key="1">
    <source>
        <dbReference type="ARBA" id="ARBA00001936"/>
    </source>
</evidence>
<keyword evidence="11" id="KW-0190">Covalent protein-DNA linkage</keyword>
<reference evidence="16" key="1">
    <citation type="submission" date="2017-01" db="EMBL/GenBank/DDBJ databases">
        <title>High-throughput sequencing uncovers low homogeneity in the biogeography of single-stranded DNA viruses.</title>
        <authorList>
            <person name="Pearson V.M."/>
            <person name="Rokyta D.R."/>
        </authorList>
    </citation>
    <scope>NUCLEOTIDE SEQUENCE</scope>
</reference>
<keyword evidence="5" id="KW-0235">DNA replication</keyword>
<dbReference type="EMBL" id="KY487841">
    <property type="protein sequence ID" value="AUM61753.1"/>
    <property type="molecule type" value="Genomic_DNA"/>
</dbReference>
<dbReference type="Pfam" id="PF02407">
    <property type="entry name" value="Viral_Rep"/>
    <property type="match status" value="1"/>
</dbReference>
<comment type="cofactor">
    <cofactor evidence="1">
        <name>Mn(2+)</name>
        <dbReference type="ChEBI" id="CHEBI:29035"/>
    </cofactor>
</comment>
<keyword evidence="3" id="KW-0808">Transferase</keyword>
<dbReference type="GO" id="GO:0003724">
    <property type="term" value="F:RNA helicase activity"/>
    <property type="evidence" value="ECO:0007669"/>
    <property type="project" value="InterPro"/>
</dbReference>
<gene>
    <name evidence="16" type="primary">Rep</name>
</gene>
<proteinExistence type="predicted"/>
<keyword evidence="4" id="KW-0548">Nucleotidyltransferase</keyword>
<evidence type="ECO:0000256" key="13">
    <source>
        <dbReference type="ARBA" id="ARBA00023268"/>
    </source>
</evidence>
<evidence type="ECO:0000259" key="15">
    <source>
        <dbReference type="PROSITE" id="PS52020"/>
    </source>
</evidence>
<comment type="subcellular location">
    <subcellularLocation>
        <location evidence="2">Host nucleus</location>
    </subcellularLocation>
</comment>
<dbReference type="GO" id="GO:0016787">
    <property type="term" value="F:hydrolase activity"/>
    <property type="evidence" value="ECO:0007669"/>
    <property type="project" value="UniProtKB-KW"/>
</dbReference>
<dbReference type="InterPro" id="IPR049912">
    <property type="entry name" value="CRESS_DNA_REP"/>
</dbReference>
<keyword evidence="9" id="KW-0255">Endonuclease</keyword>
<evidence type="ECO:0000256" key="3">
    <source>
        <dbReference type="ARBA" id="ARBA00022679"/>
    </source>
</evidence>
<evidence type="ECO:0000256" key="7">
    <source>
        <dbReference type="ARBA" id="ARBA00022723"/>
    </source>
</evidence>
<dbReference type="GO" id="GO:0003677">
    <property type="term" value="F:DNA binding"/>
    <property type="evidence" value="ECO:0007669"/>
    <property type="project" value="UniProtKB-KW"/>
</dbReference>
<dbReference type="GO" id="GO:0003723">
    <property type="term" value="F:RNA binding"/>
    <property type="evidence" value="ECO:0007669"/>
    <property type="project" value="InterPro"/>
</dbReference>
<dbReference type="GO" id="GO:0042025">
    <property type="term" value="C:host cell nucleus"/>
    <property type="evidence" value="ECO:0007669"/>
    <property type="project" value="UniProtKB-SubCell"/>
</dbReference>
<dbReference type="GO" id="GO:0016779">
    <property type="term" value="F:nucleotidyltransferase activity"/>
    <property type="evidence" value="ECO:0007669"/>
    <property type="project" value="UniProtKB-KW"/>
</dbReference>
<dbReference type="GO" id="GO:0046872">
    <property type="term" value="F:metal ion binding"/>
    <property type="evidence" value="ECO:0007669"/>
    <property type="project" value="UniProtKB-KW"/>
</dbReference>
<dbReference type="InterPro" id="IPR000605">
    <property type="entry name" value="Helicase_SF3_ssDNA/RNA_vir"/>
</dbReference>
<feature type="domain" description="CRESS-DNA virus Rep endonuclease" evidence="15">
    <location>
        <begin position="1"/>
        <end position="99"/>
    </location>
</feature>
<keyword evidence="8" id="KW-0547">Nucleotide-binding</keyword>
<evidence type="ECO:0000256" key="4">
    <source>
        <dbReference type="ARBA" id="ARBA00022695"/>
    </source>
</evidence>
<dbReference type="GO" id="GO:0004519">
    <property type="term" value="F:endonuclease activity"/>
    <property type="evidence" value="ECO:0007669"/>
    <property type="project" value="UniProtKB-KW"/>
</dbReference>
<evidence type="ECO:0000256" key="9">
    <source>
        <dbReference type="ARBA" id="ARBA00022759"/>
    </source>
</evidence>
<evidence type="ECO:0000256" key="14">
    <source>
        <dbReference type="ARBA" id="ARBA00049360"/>
    </source>
</evidence>
<evidence type="ECO:0000256" key="2">
    <source>
        <dbReference type="ARBA" id="ARBA00004147"/>
    </source>
</evidence>
<dbReference type="Gene3D" id="3.40.1310.20">
    <property type="match status" value="1"/>
</dbReference>
<organism evidence="16">
    <name type="scientific">uncultured virus</name>
    <dbReference type="NCBI Taxonomy" id="340016"/>
    <lineage>
        <taxon>Viruses</taxon>
        <taxon>environmental samples</taxon>
    </lineage>
</organism>
<dbReference type="PROSITE" id="PS52020">
    <property type="entry name" value="CRESS_DNA_REP"/>
    <property type="match status" value="1"/>
</dbReference>
<evidence type="ECO:0000256" key="6">
    <source>
        <dbReference type="ARBA" id="ARBA00022722"/>
    </source>
</evidence>
<dbReference type="GO" id="GO:0000166">
    <property type="term" value="F:nucleotide binding"/>
    <property type="evidence" value="ECO:0007669"/>
    <property type="project" value="UniProtKB-KW"/>
</dbReference>
<accession>A0A2K9LSA8</accession>
<keyword evidence="13" id="KW-0511">Multifunctional enzyme</keyword>
<keyword evidence="12" id="KW-0238">DNA-binding</keyword>
<protein>
    <submittedName>
        <fullName evidence="16">Rep</fullName>
    </submittedName>
</protein>
<dbReference type="Pfam" id="PF00910">
    <property type="entry name" value="RNA_helicase"/>
    <property type="match status" value="1"/>
</dbReference>
<keyword evidence="10" id="KW-0378">Hydrolase</keyword>
<evidence type="ECO:0000256" key="8">
    <source>
        <dbReference type="ARBA" id="ARBA00022741"/>
    </source>
</evidence>
<name>A0A2K9LSA8_9VIRU</name>